<sequence length="119" mass="12338">MSTNADAAKAATSATPGNGHGNGTTPGSANSQLAATAATTAAMAAANQGHLFRCPCGDIHPCSLPPADLAAMEGVVLLGWGSEEDAGRRRARERWLRYRRMVVGWAGFMAFSFSVVGWS</sequence>
<feature type="compositionally biased region" description="Low complexity" evidence="1">
    <location>
        <begin position="1"/>
        <end position="17"/>
    </location>
</feature>
<evidence type="ECO:0000313" key="3">
    <source>
        <dbReference type="EMBL" id="KAK3367400.1"/>
    </source>
</evidence>
<dbReference type="AlphaFoldDB" id="A0AAE0K0I4"/>
<reference evidence="3" key="2">
    <citation type="submission" date="2023-06" db="EMBL/GenBank/DDBJ databases">
        <authorList>
            <consortium name="Lawrence Berkeley National Laboratory"/>
            <person name="Haridas S."/>
            <person name="Hensen N."/>
            <person name="Bonometti L."/>
            <person name="Westerberg I."/>
            <person name="Brannstrom I.O."/>
            <person name="Guillou S."/>
            <person name="Cros-Aarteil S."/>
            <person name="Calhoun S."/>
            <person name="Kuo A."/>
            <person name="Mondo S."/>
            <person name="Pangilinan J."/>
            <person name="Riley R."/>
            <person name="Labutti K."/>
            <person name="Andreopoulos B."/>
            <person name="Lipzen A."/>
            <person name="Chen C."/>
            <person name="Yanf M."/>
            <person name="Daum C."/>
            <person name="Ng V."/>
            <person name="Clum A."/>
            <person name="Steindorff A."/>
            <person name="Ohm R."/>
            <person name="Martin F."/>
            <person name="Silar P."/>
            <person name="Natvig D."/>
            <person name="Lalanne C."/>
            <person name="Gautier V."/>
            <person name="Ament-Velasquez S.L."/>
            <person name="Kruys A."/>
            <person name="Hutchinson M.I."/>
            <person name="Powell A.J."/>
            <person name="Barry K."/>
            <person name="Miller A.N."/>
            <person name="Grigoriev I.V."/>
            <person name="Debuchy R."/>
            <person name="Gladieux P."/>
            <person name="Thoren M.H."/>
            <person name="Johannesson H."/>
        </authorList>
    </citation>
    <scope>NUCLEOTIDE SEQUENCE</scope>
    <source>
        <strain evidence="3">CBS 958.72</strain>
    </source>
</reference>
<proteinExistence type="predicted"/>
<evidence type="ECO:0000313" key="4">
    <source>
        <dbReference type="Proteomes" id="UP001287356"/>
    </source>
</evidence>
<gene>
    <name evidence="3" type="ORF">B0T24DRAFT_682520</name>
</gene>
<dbReference type="Proteomes" id="UP001287356">
    <property type="component" value="Unassembled WGS sequence"/>
</dbReference>
<keyword evidence="2" id="KW-1133">Transmembrane helix</keyword>
<keyword evidence="2" id="KW-0812">Transmembrane</keyword>
<organism evidence="3 4">
    <name type="scientific">Lasiosphaeria ovina</name>
    <dbReference type="NCBI Taxonomy" id="92902"/>
    <lineage>
        <taxon>Eukaryota</taxon>
        <taxon>Fungi</taxon>
        <taxon>Dikarya</taxon>
        <taxon>Ascomycota</taxon>
        <taxon>Pezizomycotina</taxon>
        <taxon>Sordariomycetes</taxon>
        <taxon>Sordariomycetidae</taxon>
        <taxon>Sordariales</taxon>
        <taxon>Lasiosphaeriaceae</taxon>
        <taxon>Lasiosphaeria</taxon>
    </lineage>
</organism>
<keyword evidence="4" id="KW-1185">Reference proteome</keyword>
<feature type="region of interest" description="Disordered" evidence="1">
    <location>
        <begin position="1"/>
        <end position="32"/>
    </location>
</feature>
<protein>
    <submittedName>
        <fullName evidence="3">Uncharacterized protein</fullName>
    </submittedName>
</protein>
<name>A0AAE0K0I4_9PEZI</name>
<dbReference type="EMBL" id="JAULSN010000007">
    <property type="protein sequence ID" value="KAK3367400.1"/>
    <property type="molecule type" value="Genomic_DNA"/>
</dbReference>
<evidence type="ECO:0000256" key="1">
    <source>
        <dbReference type="SAM" id="MobiDB-lite"/>
    </source>
</evidence>
<evidence type="ECO:0000256" key="2">
    <source>
        <dbReference type="SAM" id="Phobius"/>
    </source>
</evidence>
<accession>A0AAE0K0I4</accession>
<reference evidence="3" key="1">
    <citation type="journal article" date="2023" name="Mol. Phylogenet. Evol.">
        <title>Genome-scale phylogeny and comparative genomics of the fungal order Sordariales.</title>
        <authorList>
            <person name="Hensen N."/>
            <person name="Bonometti L."/>
            <person name="Westerberg I."/>
            <person name="Brannstrom I.O."/>
            <person name="Guillou S."/>
            <person name="Cros-Aarteil S."/>
            <person name="Calhoun S."/>
            <person name="Haridas S."/>
            <person name="Kuo A."/>
            <person name="Mondo S."/>
            <person name="Pangilinan J."/>
            <person name="Riley R."/>
            <person name="LaButti K."/>
            <person name="Andreopoulos B."/>
            <person name="Lipzen A."/>
            <person name="Chen C."/>
            <person name="Yan M."/>
            <person name="Daum C."/>
            <person name="Ng V."/>
            <person name="Clum A."/>
            <person name="Steindorff A."/>
            <person name="Ohm R.A."/>
            <person name="Martin F."/>
            <person name="Silar P."/>
            <person name="Natvig D.O."/>
            <person name="Lalanne C."/>
            <person name="Gautier V."/>
            <person name="Ament-Velasquez S.L."/>
            <person name="Kruys A."/>
            <person name="Hutchinson M.I."/>
            <person name="Powell A.J."/>
            <person name="Barry K."/>
            <person name="Miller A.N."/>
            <person name="Grigoriev I.V."/>
            <person name="Debuchy R."/>
            <person name="Gladieux P."/>
            <person name="Hiltunen Thoren M."/>
            <person name="Johannesson H."/>
        </authorList>
    </citation>
    <scope>NUCLEOTIDE SEQUENCE</scope>
    <source>
        <strain evidence="3">CBS 958.72</strain>
    </source>
</reference>
<feature type="transmembrane region" description="Helical" evidence="2">
    <location>
        <begin position="98"/>
        <end position="118"/>
    </location>
</feature>
<comment type="caution">
    <text evidence="3">The sequence shown here is derived from an EMBL/GenBank/DDBJ whole genome shotgun (WGS) entry which is preliminary data.</text>
</comment>
<keyword evidence="2" id="KW-0472">Membrane</keyword>